<evidence type="ECO:0000313" key="1">
    <source>
        <dbReference type="EMBL" id="KAK4588162.1"/>
    </source>
</evidence>
<keyword evidence="2" id="KW-1185">Reference proteome</keyword>
<organism evidence="1 2">
    <name type="scientific">Quercus rubra</name>
    <name type="common">Northern red oak</name>
    <name type="synonym">Quercus borealis</name>
    <dbReference type="NCBI Taxonomy" id="3512"/>
    <lineage>
        <taxon>Eukaryota</taxon>
        <taxon>Viridiplantae</taxon>
        <taxon>Streptophyta</taxon>
        <taxon>Embryophyta</taxon>
        <taxon>Tracheophyta</taxon>
        <taxon>Spermatophyta</taxon>
        <taxon>Magnoliopsida</taxon>
        <taxon>eudicotyledons</taxon>
        <taxon>Gunneridae</taxon>
        <taxon>Pentapetalae</taxon>
        <taxon>rosids</taxon>
        <taxon>fabids</taxon>
        <taxon>Fagales</taxon>
        <taxon>Fagaceae</taxon>
        <taxon>Quercus</taxon>
    </lineage>
</organism>
<accession>A0AAN7IVI0</accession>
<dbReference type="EMBL" id="JAXUIC010000005">
    <property type="protein sequence ID" value="KAK4588162.1"/>
    <property type="molecule type" value="Genomic_DNA"/>
</dbReference>
<evidence type="ECO:0000313" key="2">
    <source>
        <dbReference type="Proteomes" id="UP001324115"/>
    </source>
</evidence>
<sequence>MIDQGSEADAMYPNLFKGLGLKREDLSKYDTPLVGFDGRMVIPQEQISLPVKMEGNEVVLSFIVVGSFSPYTAILGRPCIHAMEAVPSTLHVKVKFPTEQGVAVVRGSQQMARQCLVTAVNRKSKQAKEKEIADEAPFLQL</sequence>
<gene>
    <name evidence="1" type="ORF">RGQ29_019239</name>
</gene>
<dbReference type="CDD" id="cd00303">
    <property type="entry name" value="retropepsin_like"/>
    <property type="match status" value="1"/>
</dbReference>
<reference evidence="1 2" key="1">
    <citation type="journal article" date="2023" name="G3 (Bethesda)">
        <title>A haplotype-resolved chromosome-scale genome for Quercus rubra L. provides insights into the genetics of adaptive traits for red oak species.</title>
        <authorList>
            <person name="Kapoor B."/>
            <person name="Jenkins J."/>
            <person name="Schmutz J."/>
            <person name="Zhebentyayeva T."/>
            <person name="Kuelheim C."/>
            <person name="Coggeshall M."/>
            <person name="Heim C."/>
            <person name="Lasky J.R."/>
            <person name="Leites L."/>
            <person name="Islam-Faridi N."/>
            <person name="Romero-Severson J."/>
            <person name="DeLeo V.L."/>
            <person name="Lucas S.M."/>
            <person name="Lazic D."/>
            <person name="Gailing O."/>
            <person name="Carlson J."/>
            <person name="Staton M."/>
        </authorList>
    </citation>
    <scope>NUCLEOTIDE SEQUENCE [LARGE SCALE GENOMIC DNA]</scope>
    <source>
        <strain evidence="1">Pseudo-F2</strain>
    </source>
</reference>
<dbReference type="InterPro" id="IPR021109">
    <property type="entry name" value="Peptidase_aspartic_dom_sf"/>
</dbReference>
<comment type="caution">
    <text evidence="1">The sequence shown here is derived from an EMBL/GenBank/DDBJ whole genome shotgun (WGS) entry which is preliminary data.</text>
</comment>
<dbReference type="PANTHER" id="PTHR33240:SF15">
    <property type="entry name" value="GAG-PRO-LIKE PROTEIN"/>
    <property type="match status" value="1"/>
</dbReference>
<proteinExistence type="predicted"/>
<protein>
    <submittedName>
        <fullName evidence="1">Uncharacterized protein</fullName>
    </submittedName>
</protein>
<dbReference type="Gene3D" id="2.40.70.10">
    <property type="entry name" value="Acid Proteases"/>
    <property type="match status" value="1"/>
</dbReference>
<dbReference type="Proteomes" id="UP001324115">
    <property type="component" value="Unassembled WGS sequence"/>
</dbReference>
<name>A0AAN7IVI0_QUERU</name>
<dbReference type="AlphaFoldDB" id="A0AAN7IVI0"/>
<dbReference type="PANTHER" id="PTHR33240">
    <property type="entry name" value="OS08G0508500 PROTEIN"/>
    <property type="match status" value="1"/>
</dbReference>